<dbReference type="EMBL" id="JAJOMB010000017">
    <property type="protein sequence ID" value="MCD5314632.1"/>
    <property type="molecule type" value="Genomic_DNA"/>
</dbReference>
<feature type="domain" description="Lipid/polyisoprenoid-binding YceI-like" evidence="2">
    <location>
        <begin position="11"/>
        <end position="179"/>
    </location>
</feature>
<evidence type="ECO:0000256" key="1">
    <source>
        <dbReference type="ARBA" id="ARBA00008812"/>
    </source>
</evidence>
<evidence type="ECO:0000313" key="3">
    <source>
        <dbReference type="EMBL" id="MCD5314632.1"/>
    </source>
</evidence>
<comment type="similarity">
    <text evidence="1">Belongs to the UPF0312 family.</text>
</comment>
<evidence type="ECO:0000259" key="2">
    <source>
        <dbReference type="SMART" id="SM00867"/>
    </source>
</evidence>
<protein>
    <submittedName>
        <fullName evidence="3">YceI family protein</fullName>
    </submittedName>
</protein>
<sequence>MSNFPAELTGTWVIDAGHSTVGFAVKHAMISTTRGQFKTFSGEATIDAANPEASSAFIEIDATSVDTGSEQRDGHLRSADFWDAENNPKITFKSTSAKLDGDDLILTGDLTIKGITKPVDIKWEFNGVGGDPWGTVKAGFEGTATINRTDWGVSWNAALETGGFLVSDKVKLVLEIEADKKQA</sequence>
<dbReference type="InterPro" id="IPR036761">
    <property type="entry name" value="TTHA0802/YceI-like_sf"/>
</dbReference>
<dbReference type="SMART" id="SM00867">
    <property type="entry name" value="YceI"/>
    <property type="match status" value="1"/>
</dbReference>
<dbReference type="AlphaFoldDB" id="A0A9X1NGK3"/>
<dbReference type="SUPFAM" id="SSF101874">
    <property type="entry name" value="YceI-like"/>
    <property type="match status" value="1"/>
</dbReference>
<evidence type="ECO:0000313" key="4">
    <source>
        <dbReference type="Proteomes" id="UP001138997"/>
    </source>
</evidence>
<dbReference type="Pfam" id="PF04264">
    <property type="entry name" value="YceI"/>
    <property type="match status" value="1"/>
</dbReference>
<name>A0A9X1NGK3_9ACTN</name>
<dbReference type="InterPro" id="IPR007372">
    <property type="entry name" value="Lipid/polyisoprenoid-bd_YceI"/>
</dbReference>
<proteinExistence type="inferred from homology"/>
<dbReference type="PANTHER" id="PTHR34406">
    <property type="entry name" value="PROTEIN YCEI"/>
    <property type="match status" value="1"/>
</dbReference>
<dbReference type="Gene3D" id="2.40.128.110">
    <property type="entry name" value="Lipid/polyisoprenoid-binding, YceI-like"/>
    <property type="match status" value="1"/>
</dbReference>
<keyword evidence="4" id="KW-1185">Reference proteome</keyword>
<dbReference type="PANTHER" id="PTHR34406:SF1">
    <property type="entry name" value="PROTEIN YCEI"/>
    <property type="match status" value="1"/>
</dbReference>
<reference evidence="3" key="1">
    <citation type="submission" date="2021-11" db="EMBL/GenBank/DDBJ databases">
        <title>Streptomyces corallinus and Kineosporia corallina sp. nov., two new coral-derived marine actinobacteria.</title>
        <authorList>
            <person name="Buangrab K."/>
            <person name="Sutthacheep M."/>
            <person name="Yeemin T."/>
            <person name="Harunari E."/>
            <person name="Igarashi Y."/>
            <person name="Sripreechasak P."/>
            <person name="Kanchanasin P."/>
            <person name="Tanasupawat S."/>
            <person name="Phongsopitanun W."/>
        </authorList>
    </citation>
    <scope>NUCLEOTIDE SEQUENCE</scope>
    <source>
        <strain evidence="3">JCM 31032</strain>
    </source>
</reference>
<comment type="caution">
    <text evidence="3">The sequence shown here is derived from an EMBL/GenBank/DDBJ whole genome shotgun (WGS) entry which is preliminary data.</text>
</comment>
<gene>
    <name evidence="3" type="ORF">LR394_27365</name>
</gene>
<organism evidence="3 4">
    <name type="scientific">Kineosporia babensis</name>
    <dbReference type="NCBI Taxonomy" id="499548"/>
    <lineage>
        <taxon>Bacteria</taxon>
        <taxon>Bacillati</taxon>
        <taxon>Actinomycetota</taxon>
        <taxon>Actinomycetes</taxon>
        <taxon>Kineosporiales</taxon>
        <taxon>Kineosporiaceae</taxon>
        <taxon>Kineosporia</taxon>
    </lineage>
</organism>
<dbReference type="RefSeq" id="WP_231447326.1">
    <property type="nucleotide sequence ID" value="NZ_JAJOMB010000017.1"/>
</dbReference>
<dbReference type="Proteomes" id="UP001138997">
    <property type="component" value="Unassembled WGS sequence"/>
</dbReference>
<accession>A0A9X1NGK3</accession>